<evidence type="ECO:0000256" key="5">
    <source>
        <dbReference type="ARBA" id="ARBA00023136"/>
    </source>
</evidence>
<keyword evidence="5 6" id="KW-0472">Membrane</keyword>
<evidence type="ECO:0000313" key="8">
    <source>
        <dbReference type="Proteomes" id="UP000528457"/>
    </source>
</evidence>
<dbReference type="Pfam" id="PF07963">
    <property type="entry name" value="N_methyl"/>
    <property type="match status" value="1"/>
</dbReference>
<dbReference type="GO" id="GO:0015628">
    <property type="term" value="P:protein secretion by the type II secretion system"/>
    <property type="evidence" value="ECO:0007669"/>
    <property type="project" value="InterPro"/>
</dbReference>
<dbReference type="FunCoup" id="A0A7X0MVY2">
    <property type="interactions" value="67"/>
</dbReference>
<organism evidence="7 8">
    <name type="scientific">Pseudoteredinibacter isoporae</name>
    <dbReference type="NCBI Taxonomy" id="570281"/>
    <lineage>
        <taxon>Bacteria</taxon>
        <taxon>Pseudomonadati</taxon>
        <taxon>Pseudomonadota</taxon>
        <taxon>Gammaproteobacteria</taxon>
        <taxon>Cellvibrionales</taxon>
        <taxon>Cellvibrionaceae</taxon>
        <taxon>Pseudoteredinibacter</taxon>
    </lineage>
</organism>
<evidence type="ECO:0000256" key="2">
    <source>
        <dbReference type="ARBA" id="ARBA00022481"/>
    </source>
</evidence>
<dbReference type="Gene3D" id="3.55.40.10">
    <property type="entry name" value="minor pseudopilin epsh domain"/>
    <property type="match status" value="1"/>
</dbReference>
<keyword evidence="3 6" id="KW-0812">Transmembrane</keyword>
<dbReference type="InterPro" id="IPR002416">
    <property type="entry name" value="T2SS_protein-GspH"/>
</dbReference>
<evidence type="ECO:0000256" key="6">
    <source>
        <dbReference type="SAM" id="Phobius"/>
    </source>
</evidence>
<evidence type="ECO:0000256" key="4">
    <source>
        <dbReference type="ARBA" id="ARBA00022989"/>
    </source>
</evidence>
<gene>
    <name evidence="7" type="ORF">HNR48_002153</name>
</gene>
<dbReference type="SUPFAM" id="SSF54523">
    <property type="entry name" value="Pili subunits"/>
    <property type="match status" value="1"/>
</dbReference>
<evidence type="ECO:0000256" key="3">
    <source>
        <dbReference type="ARBA" id="ARBA00022692"/>
    </source>
</evidence>
<dbReference type="EMBL" id="JACHHT010000002">
    <property type="protein sequence ID" value="MBB6521868.1"/>
    <property type="molecule type" value="Genomic_DNA"/>
</dbReference>
<dbReference type="NCBIfam" id="TIGR02532">
    <property type="entry name" value="IV_pilin_GFxxxE"/>
    <property type="match status" value="1"/>
</dbReference>
<keyword evidence="4 6" id="KW-1133">Transmembrane helix</keyword>
<keyword evidence="2" id="KW-0488">Methylation</keyword>
<dbReference type="InParanoid" id="A0A7X0MVY2"/>
<dbReference type="Proteomes" id="UP000528457">
    <property type="component" value="Unassembled WGS sequence"/>
</dbReference>
<dbReference type="GO" id="GO:0015627">
    <property type="term" value="C:type II protein secretion system complex"/>
    <property type="evidence" value="ECO:0007669"/>
    <property type="project" value="InterPro"/>
</dbReference>
<dbReference type="InterPro" id="IPR012902">
    <property type="entry name" value="N_methyl_site"/>
</dbReference>
<sequence length="200" mass="22435">MMPTSTSASCSISLYSHSRGFTLLELMLVVSIIATLSWLTVIAIPNGQQARVESAAQMFRLQLESHRRTASMKGKMLGVDFLEGAYQFLIWDHRQKIWQAFEQRSNIGKDLSSGKVELDQPVELQIEQGLDFGESGFADRLADPSEEISDVLEPEWQADILIFPDGRLSKFSVLFDSEQSELSVRVVGGAYEKTKMQNLL</sequence>
<comment type="caution">
    <text evidence="7">The sequence shown here is derived from an EMBL/GenBank/DDBJ whole genome shotgun (WGS) entry which is preliminary data.</text>
</comment>
<dbReference type="RefSeq" id="WP_166847351.1">
    <property type="nucleotide sequence ID" value="NZ_JAAONY010000002.1"/>
</dbReference>
<evidence type="ECO:0000313" key="7">
    <source>
        <dbReference type="EMBL" id="MBB6521868.1"/>
    </source>
</evidence>
<dbReference type="GO" id="GO:0016020">
    <property type="term" value="C:membrane"/>
    <property type="evidence" value="ECO:0007669"/>
    <property type="project" value="UniProtKB-SubCell"/>
</dbReference>
<feature type="transmembrane region" description="Helical" evidence="6">
    <location>
        <begin position="21"/>
        <end position="44"/>
    </location>
</feature>
<keyword evidence="8" id="KW-1185">Reference proteome</keyword>
<protein>
    <submittedName>
        <fullName evidence="7">Type II secretion system protein H</fullName>
    </submittedName>
</protein>
<comment type="subcellular location">
    <subcellularLocation>
        <location evidence="1">Membrane</location>
        <topology evidence="1">Single-pass membrane protein</topology>
    </subcellularLocation>
</comment>
<dbReference type="InterPro" id="IPR045584">
    <property type="entry name" value="Pilin-like"/>
</dbReference>
<evidence type="ECO:0000256" key="1">
    <source>
        <dbReference type="ARBA" id="ARBA00004167"/>
    </source>
</evidence>
<accession>A0A7X0MVY2</accession>
<reference evidence="7 8" key="1">
    <citation type="submission" date="2020-08" db="EMBL/GenBank/DDBJ databases">
        <title>Genomic Encyclopedia of Type Strains, Phase IV (KMG-IV): sequencing the most valuable type-strain genomes for metagenomic binning, comparative biology and taxonomic classification.</title>
        <authorList>
            <person name="Goeker M."/>
        </authorList>
    </citation>
    <scope>NUCLEOTIDE SEQUENCE [LARGE SCALE GENOMIC DNA]</scope>
    <source>
        <strain evidence="7 8">DSM 22368</strain>
    </source>
</reference>
<name>A0A7X0MVY2_9GAMM</name>
<dbReference type="PRINTS" id="PR00885">
    <property type="entry name" value="BCTERIALGSPH"/>
</dbReference>
<proteinExistence type="predicted"/>
<dbReference type="AlphaFoldDB" id="A0A7X0MVY2"/>